<dbReference type="EMBL" id="AMPZ03000004">
    <property type="protein sequence ID" value="KAH9585632.1"/>
    <property type="molecule type" value="Genomic_DNA"/>
</dbReference>
<name>A0A6A5DCN6_SCHHA</name>
<dbReference type="GO" id="GO:0005634">
    <property type="term" value="C:nucleus"/>
    <property type="evidence" value="ECO:0007669"/>
    <property type="project" value="TreeGrafter"/>
</dbReference>
<organism evidence="1 2">
    <name type="scientific">Schistosoma haematobium</name>
    <name type="common">Blood fluke</name>
    <dbReference type="NCBI Taxonomy" id="6185"/>
    <lineage>
        <taxon>Eukaryota</taxon>
        <taxon>Metazoa</taxon>
        <taxon>Spiralia</taxon>
        <taxon>Lophotrochozoa</taxon>
        <taxon>Platyhelminthes</taxon>
        <taxon>Trematoda</taxon>
        <taxon>Digenea</taxon>
        <taxon>Strigeidida</taxon>
        <taxon>Schistosomatoidea</taxon>
        <taxon>Schistosomatidae</taxon>
        <taxon>Schistosoma</taxon>
    </lineage>
</organism>
<dbReference type="CTD" id="7494"/>
<comment type="caution">
    <text evidence="1">The sequence shown here is derived from an EMBL/GenBank/DDBJ whole genome shotgun (WGS) entry which is preliminary data.</text>
</comment>
<reference evidence="1" key="3">
    <citation type="submission" date="2021-06" db="EMBL/GenBank/DDBJ databases">
        <title>Chromosome-level genome assembly for S. haematobium.</title>
        <authorList>
            <person name="Stroehlein A.J."/>
        </authorList>
    </citation>
    <scope>NUCLEOTIDE SEQUENCE</scope>
</reference>
<dbReference type="CDD" id="cd14691">
    <property type="entry name" value="bZIP_XBP1"/>
    <property type="match status" value="1"/>
</dbReference>
<dbReference type="InterPro" id="IPR052470">
    <property type="entry name" value="ER_Stress-Reg_TF"/>
</dbReference>
<protein>
    <submittedName>
        <fullName evidence="1">X-box binding protein 1</fullName>
    </submittedName>
</protein>
<dbReference type="SUPFAM" id="SSF57959">
    <property type="entry name" value="Leucine zipper domain"/>
    <property type="match status" value="1"/>
</dbReference>
<reference evidence="1" key="1">
    <citation type="journal article" date="2012" name="Nat. Genet.">
        <title>Whole-genome sequence of Schistosoma haematobium.</title>
        <authorList>
            <person name="Young N.D."/>
            <person name="Jex A.R."/>
            <person name="Li B."/>
            <person name="Liu S."/>
            <person name="Yang L."/>
            <person name="Xiong Z."/>
            <person name="Li Y."/>
            <person name="Cantacessi C."/>
            <person name="Hall R.S."/>
            <person name="Xu X."/>
            <person name="Chen F."/>
            <person name="Wu X."/>
            <person name="Zerlotini A."/>
            <person name="Oliveira G."/>
            <person name="Hofmann A."/>
            <person name="Zhang G."/>
            <person name="Fang X."/>
            <person name="Kang Y."/>
            <person name="Campbell B.E."/>
            <person name="Loukas A."/>
            <person name="Ranganathan S."/>
            <person name="Rollinson D."/>
            <person name="Rinaldi G."/>
            <person name="Brindley P.J."/>
            <person name="Yang H."/>
            <person name="Wang J."/>
            <person name="Wang J."/>
            <person name="Gasser R.B."/>
        </authorList>
    </citation>
    <scope>NUCLEOTIDE SEQUENCE</scope>
</reference>
<dbReference type="Gene3D" id="1.20.5.170">
    <property type="match status" value="1"/>
</dbReference>
<accession>A0A6A5DCN6</accession>
<reference evidence="1" key="2">
    <citation type="journal article" date="2019" name="Gigascience">
        <title>High-quality Schistosoma haematobium genome achieved by single-molecule and long-range sequencing.</title>
        <authorList>
            <person name="Stroehlein A.J."/>
            <person name="Korhonen P.K."/>
            <person name="Chong T.M."/>
            <person name="Lim Y.L."/>
            <person name="Chan K.G."/>
            <person name="Webster B."/>
            <person name="Rollinson D."/>
            <person name="Brindley P.J."/>
            <person name="Gasser R.B."/>
            <person name="Young N.D."/>
        </authorList>
    </citation>
    <scope>NUCLEOTIDE SEQUENCE</scope>
</reference>
<dbReference type="GO" id="GO:0000977">
    <property type="term" value="F:RNA polymerase II transcription regulatory region sequence-specific DNA binding"/>
    <property type="evidence" value="ECO:0007669"/>
    <property type="project" value="TreeGrafter"/>
</dbReference>
<proteinExistence type="predicted"/>
<dbReference type="Pfam" id="PF07716">
    <property type="entry name" value="bZIP_2"/>
    <property type="match status" value="1"/>
</dbReference>
<dbReference type="InterPro" id="IPR004827">
    <property type="entry name" value="bZIP"/>
</dbReference>
<dbReference type="AlphaFoldDB" id="A0A6A5DCN6"/>
<reference evidence="1" key="4">
    <citation type="journal article" date="2022" name="PLoS Pathog.">
        <title>Chromosome-level genome of Schistosoma haematobium underpins genome-wide explorations of molecular variation.</title>
        <authorList>
            <person name="Stroehlein A.J."/>
            <person name="Korhonen P.K."/>
            <person name="Lee V.V."/>
            <person name="Ralph S.A."/>
            <person name="Mentink-Kane M."/>
            <person name="You H."/>
            <person name="McManus D.P."/>
            <person name="Tchuente L.T."/>
            <person name="Stothard J.R."/>
            <person name="Kaur P."/>
            <person name="Dudchenko O."/>
            <person name="Aiden E.L."/>
            <person name="Yang B."/>
            <person name="Yang H."/>
            <person name="Emery A.M."/>
            <person name="Webster B.L."/>
            <person name="Brindley P.J."/>
            <person name="Rollinson D."/>
            <person name="Chang B.C.H."/>
            <person name="Gasser R.B."/>
            <person name="Young N.D."/>
        </authorList>
    </citation>
    <scope>NUCLEOTIDE SEQUENCE</scope>
</reference>
<dbReference type="InterPro" id="IPR046347">
    <property type="entry name" value="bZIP_sf"/>
</dbReference>
<dbReference type="Proteomes" id="UP000471633">
    <property type="component" value="Unassembled WGS sequence"/>
</dbReference>
<dbReference type="KEGG" id="shx:MS3_00010817"/>
<dbReference type="SMART" id="SM00338">
    <property type="entry name" value="BRLZ"/>
    <property type="match status" value="1"/>
</dbReference>
<dbReference type="PANTHER" id="PTHR46542:SF1">
    <property type="entry name" value="X-BOX BINDING PROTEIN 1"/>
    <property type="match status" value="1"/>
</dbReference>
<evidence type="ECO:0000313" key="2">
    <source>
        <dbReference type="Proteomes" id="UP000471633"/>
    </source>
</evidence>
<dbReference type="GeneID" id="24594290"/>
<sequence>MWSPVVVAVGGLPSPSDRVALVRKSLPYPEPSTILSHRKRARLDNLTEEEKIIRRKILNREAAQKARDRRKDLMENMEENLAHLRWENEYLKSSNRMLRLKFIEQEQKFQALQEKLSGIIRHMGKFSGKGSGSLSVRSTLPPLSQCPEEYVQNSNPEDVPEDISSTLFDAQTVEVSSQNMSETKQSGDSNCSDDLNPYSLCLYDSILNSLQDDNIEDIPGLRDAYNSEESLDELLDVLKCDACDDLSTEILF</sequence>
<keyword evidence="2" id="KW-1185">Reference proteome</keyword>
<dbReference type="PROSITE" id="PS50217">
    <property type="entry name" value="BZIP"/>
    <property type="match status" value="1"/>
</dbReference>
<evidence type="ECO:0000313" key="1">
    <source>
        <dbReference type="EMBL" id="KAH9585632.1"/>
    </source>
</evidence>
<dbReference type="GO" id="GO:0000981">
    <property type="term" value="F:DNA-binding transcription factor activity, RNA polymerase II-specific"/>
    <property type="evidence" value="ECO:0007669"/>
    <property type="project" value="TreeGrafter"/>
</dbReference>
<dbReference type="RefSeq" id="XP_035588560.1">
    <property type="nucleotide sequence ID" value="XM_035732093.2"/>
</dbReference>
<gene>
    <name evidence="1" type="primary">XBP1</name>
    <name evidence="1" type="ORF">MS3_00010817</name>
</gene>
<dbReference type="PANTHER" id="PTHR46542">
    <property type="entry name" value="X-BOX BINDING PROTEIN 1"/>
    <property type="match status" value="1"/>
</dbReference>